<accession>L0DRW6</accession>
<dbReference type="eggNOG" id="COG2165">
    <property type="taxonomic scope" value="Bacteria"/>
</dbReference>
<dbReference type="Gene3D" id="3.30.700.10">
    <property type="entry name" value="Glycoprotein, Type 4 Pilin"/>
    <property type="match status" value="1"/>
</dbReference>
<dbReference type="OrthoDB" id="270727at2"/>
<dbReference type="HOGENOM" id="CLU_041661_0_0_0"/>
<dbReference type="EMBL" id="CP003364">
    <property type="protein sequence ID" value="AGA31136.1"/>
    <property type="molecule type" value="Genomic_DNA"/>
</dbReference>
<dbReference type="PANTHER" id="PTHR30093">
    <property type="entry name" value="GENERAL SECRETION PATHWAY PROTEIN G"/>
    <property type="match status" value="1"/>
</dbReference>
<dbReference type="InterPro" id="IPR012902">
    <property type="entry name" value="N_methyl_site"/>
</dbReference>
<dbReference type="Proteomes" id="UP000010798">
    <property type="component" value="Chromosome"/>
</dbReference>
<dbReference type="NCBIfam" id="TIGR04294">
    <property type="entry name" value="pre_pil_HX9DG"/>
    <property type="match status" value="1"/>
</dbReference>
<evidence type="ECO:0000313" key="3">
    <source>
        <dbReference type="Proteomes" id="UP000010798"/>
    </source>
</evidence>
<dbReference type="Pfam" id="PF07963">
    <property type="entry name" value="N_methyl"/>
    <property type="match status" value="1"/>
</dbReference>
<dbReference type="NCBIfam" id="TIGR02532">
    <property type="entry name" value="IV_pilin_GFxxxE"/>
    <property type="match status" value="1"/>
</dbReference>
<dbReference type="InterPro" id="IPR027558">
    <property type="entry name" value="Pre_pil_HX9DG_C"/>
</dbReference>
<dbReference type="InterPro" id="IPR011453">
    <property type="entry name" value="DUF1559"/>
</dbReference>
<reference evidence="2 3" key="1">
    <citation type="submission" date="2012-02" db="EMBL/GenBank/DDBJ databases">
        <title>Complete sequence of chromosome of Singulisphaera acidiphila DSM 18658.</title>
        <authorList>
            <consortium name="US DOE Joint Genome Institute (JGI-PGF)"/>
            <person name="Lucas S."/>
            <person name="Copeland A."/>
            <person name="Lapidus A."/>
            <person name="Glavina del Rio T."/>
            <person name="Dalin E."/>
            <person name="Tice H."/>
            <person name="Bruce D."/>
            <person name="Goodwin L."/>
            <person name="Pitluck S."/>
            <person name="Peters L."/>
            <person name="Ovchinnikova G."/>
            <person name="Chertkov O."/>
            <person name="Kyrpides N."/>
            <person name="Mavromatis K."/>
            <person name="Ivanova N."/>
            <person name="Brettin T."/>
            <person name="Detter J.C."/>
            <person name="Han C."/>
            <person name="Larimer F."/>
            <person name="Land M."/>
            <person name="Hauser L."/>
            <person name="Markowitz V."/>
            <person name="Cheng J.-F."/>
            <person name="Hugenholtz P."/>
            <person name="Woyke T."/>
            <person name="Wu D."/>
            <person name="Tindall B."/>
            <person name="Pomrenke H."/>
            <person name="Brambilla E."/>
            <person name="Klenk H.-P."/>
            <person name="Eisen J.A."/>
        </authorList>
    </citation>
    <scope>NUCLEOTIDE SEQUENCE [LARGE SCALE GENOMIC DNA]</scope>
    <source>
        <strain evidence="3">ATCC BAA-1392 / DSM 18658 / VKM B-2454 / MOB10</strain>
    </source>
</reference>
<dbReference type="Pfam" id="PF07596">
    <property type="entry name" value="SBP_bac_10"/>
    <property type="match status" value="1"/>
</dbReference>
<sequence>MVRARKAFTLIELLVVIAIIAVLIALLLPAVQAAREAARRSQCINNLKQLGLAMQNYHDVIGTFPPGARSVSWGTWYHFTMPFLEQSALANSFNFQGASSPDTLTYSNVANTTTSTMRVSVFQCPSDQSKPISLNVTSANYACNYGNTGTGYFQLDGSTTPPDYNGVVFGGAPFAWIAVGGAGSLSRPSATCSSIASIVDGTSNTLLVSEVIQGQDQGTKLDLRGFVQYGSSSGFATYLAPNSPQPDMLNQAIYCVYPGMNNPPCKFRTQGPPAYPGDTTPAVNADTYAARSRHSGGVNSVFADGSVHFTKNTINLSTWRALSTTRGSEVISADSL</sequence>
<dbReference type="AlphaFoldDB" id="L0DRW6"/>
<evidence type="ECO:0000259" key="1">
    <source>
        <dbReference type="Pfam" id="PF07596"/>
    </source>
</evidence>
<dbReference type="SUPFAM" id="SSF54523">
    <property type="entry name" value="Pili subunits"/>
    <property type="match status" value="1"/>
</dbReference>
<dbReference type="InterPro" id="IPR045584">
    <property type="entry name" value="Pilin-like"/>
</dbReference>
<dbReference type="KEGG" id="saci:Sinac_7082"/>
<evidence type="ECO:0000313" key="2">
    <source>
        <dbReference type="EMBL" id="AGA31136.1"/>
    </source>
</evidence>
<gene>
    <name evidence="2" type="ordered locus">Sinac_7082</name>
</gene>
<name>L0DRW6_SINAD</name>
<proteinExistence type="predicted"/>
<dbReference type="STRING" id="886293.Sinac_7082"/>
<organism evidence="2 3">
    <name type="scientific">Singulisphaera acidiphila (strain ATCC BAA-1392 / DSM 18658 / VKM B-2454 / MOB10)</name>
    <dbReference type="NCBI Taxonomy" id="886293"/>
    <lineage>
        <taxon>Bacteria</taxon>
        <taxon>Pseudomonadati</taxon>
        <taxon>Planctomycetota</taxon>
        <taxon>Planctomycetia</taxon>
        <taxon>Isosphaerales</taxon>
        <taxon>Isosphaeraceae</taxon>
        <taxon>Singulisphaera</taxon>
    </lineage>
</organism>
<keyword evidence="3" id="KW-1185">Reference proteome</keyword>
<protein>
    <submittedName>
        <fullName evidence="2">Prepilin-type N-terminal cleavage/methylation domain-containing protein</fullName>
    </submittedName>
</protein>
<feature type="domain" description="DUF1559" evidence="1">
    <location>
        <begin position="32"/>
        <end position="315"/>
    </location>
</feature>
<dbReference type="RefSeq" id="WP_015250208.1">
    <property type="nucleotide sequence ID" value="NC_019892.1"/>
</dbReference>
<dbReference type="PANTHER" id="PTHR30093:SF2">
    <property type="entry name" value="TYPE II SECRETION SYSTEM PROTEIN H"/>
    <property type="match status" value="1"/>
</dbReference>